<dbReference type="PROSITE" id="PS51257">
    <property type="entry name" value="PROKAR_LIPOPROTEIN"/>
    <property type="match status" value="1"/>
</dbReference>
<keyword evidence="2" id="KW-1185">Reference proteome</keyword>
<evidence type="ECO:0000313" key="1">
    <source>
        <dbReference type="EMBL" id="MDD1780271.1"/>
    </source>
</evidence>
<sequence>MNATRCLIGAFSFTLISACTIQSDPSKPLLIYNAKEAVKLSYCDDLANTAYIISTNKTNGVSKQTQFVALSGDGSAEIKGALIDDIYRDEIKSSWDYSTDVFLQCALKVADIPDDRIEVASLCAQKSLVARGAGDMYEAGQAKLDAYTAYAAYKTVRPFVVVDEVYDEGLNGAEASQLAWKECLGVVSD</sequence>
<dbReference type="RefSeq" id="WP_274140285.1">
    <property type="nucleotide sequence ID" value="NZ_JAJUBB010000002.1"/>
</dbReference>
<gene>
    <name evidence="1" type="ORF">LRP49_03565</name>
</gene>
<dbReference type="Proteomes" id="UP001149821">
    <property type="component" value="Unassembled WGS sequence"/>
</dbReference>
<evidence type="ECO:0008006" key="3">
    <source>
        <dbReference type="Google" id="ProtNLM"/>
    </source>
</evidence>
<organism evidence="1 2">
    <name type="scientific">Enterovibrio qingdaonensis</name>
    <dbReference type="NCBI Taxonomy" id="2899818"/>
    <lineage>
        <taxon>Bacteria</taxon>
        <taxon>Pseudomonadati</taxon>
        <taxon>Pseudomonadota</taxon>
        <taxon>Gammaproteobacteria</taxon>
        <taxon>Vibrionales</taxon>
        <taxon>Vibrionaceae</taxon>
        <taxon>Enterovibrio</taxon>
    </lineage>
</organism>
<proteinExistence type="predicted"/>
<dbReference type="EMBL" id="JAJUBB010000002">
    <property type="protein sequence ID" value="MDD1780271.1"/>
    <property type="molecule type" value="Genomic_DNA"/>
</dbReference>
<evidence type="ECO:0000313" key="2">
    <source>
        <dbReference type="Proteomes" id="UP001149821"/>
    </source>
</evidence>
<comment type="caution">
    <text evidence="1">The sequence shown here is derived from an EMBL/GenBank/DDBJ whole genome shotgun (WGS) entry which is preliminary data.</text>
</comment>
<name>A0ABT5QJ02_9GAMM</name>
<reference evidence="1" key="1">
    <citation type="submission" date="2021-12" db="EMBL/GenBank/DDBJ databases">
        <title>Enterovibrio ZSDZ35 sp. nov. and Enterovibrio ZSDZ42 sp. nov., isolated from coastal seawater in Qingdao.</title>
        <authorList>
            <person name="Zhang P."/>
        </authorList>
    </citation>
    <scope>NUCLEOTIDE SEQUENCE</scope>
    <source>
        <strain evidence="1">ZSDZ35</strain>
    </source>
</reference>
<protein>
    <recommendedName>
        <fullName evidence="3">Lipoprotein</fullName>
    </recommendedName>
</protein>
<accession>A0ABT5QJ02</accession>